<dbReference type="InterPro" id="IPR008844">
    <property type="entry name" value="Spore_GerAC-like"/>
</dbReference>
<keyword evidence="4" id="KW-0732">Signal</keyword>
<evidence type="ECO:0000259" key="10">
    <source>
        <dbReference type="Pfam" id="PF25198"/>
    </source>
</evidence>
<evidence type="ECO:0000313" key="12">
    <source>
        <dbReference type="Proteomes" id="UP000593626"/>
    </source>
</evidence>
<keyword evidence="8" id="KW-1133">Transmembrane helix</keyword>
<dbReference type="PANTHER" id="PTHR35789:SF1">
    <property type="entry name" value="SPORE GERMINATION PROTEIN B3"/>
    <property type="match status" value="1"/>
</dbReference>
<keyword evidence="3" id="KW-0309">Germination</keyword>
<protein>
    <submittedName>
        <fullName evidence="11">Ger(X)C family spore germination protein</fullName>
    </submittedName>
</protein>
<feature type="domain" description="Spore germination protein N-terminal" evidence="10">
    <location>
        <begin position="27"/>
        <end position="199"/>
    </location>
</feature>
<dbReference type="NCBIfam" id="TIGR02887">
    <property type="entry name" value="spore_ger_x_C"/>
    <property type="match status" value="1"/>
</dbReference>
<evidence type="ECO:0000256" key="5">
    <source>
        <dbReference type="ARBA" id="ARBA00023136"/>
    </source>
</evidence>
<dbReference type="PANTHER" id="PTHR35789">
    <property type="entry name" value="SPORE GERMINATION PROTEIN B3"/>
    <property type="match status" value="1"/>
</dbReference>
<evidence type="ECO:0000256" key="6">
    <source>
        <dbReference type="ARBA" id="ARBA00023139"/>
    </source>
</evidence>
<dbReference type="Pfam" id="PF05504">
    <property type="entry name" value="Spore_GerAC"/>
    <property type="match status" value="1"/>
</dbReference>
<evidence type="ECO:0000256" key="1">
    <source>
        <dbReference type="ARBA" id="ARBA00004635"/>
    </source>
</evidence>
<sequence>MKITNFRYVIYVLVIIGALTIGSINNRTMKQVELASGLGVEKVDEQYVVSLQIFNPAANKKDAQDLIGGYTYTQSGKTVPEAIQKIKKMSWKKPILDTLQVVVLGEQLLKEEGLTKTIDYLVRDTRIPANVIILTIKEYSPDTFFHIFTQQQKLSSLYASTLLHNTEQSYGRLIKNSPERLKSILVDESSGDLMLPYLQIVGDIEKGLTKSNIEGFTPSEQLEFGGFSVLKDDKLHSYFTSEESNTIALIYNIDQVVSMSVNCPGSEETFTMDTIHTGSKLKVKKENTFDLKVQIEGNVEELSCTEKLPLSTGLHSLEKQLEKTYKEKIDALFEKTISDGIDIFRFKDTLYRQDPKSWKQVKEDKDYLSTVKINTNVEVSLVRTGHIGL</sequence>
<dbReference type="InterPro" id="IPR038501">
    <property type="entry name" value="Spore_GerAC_C_sf"/>
</dbReference>
<evidence type="ECO:0000256" key="3">
    <source>
        <dbReference type="ARBA" id="ARBA00022544"/>
    </source>
</evidence>
<proteinExistence type="inferred from homology"/>
<dbReference type="InterPro" id="IPR057336">
    <property type="entry name" value="GerAC_N"/>
</dbReference>
<dbReference type="KEGG" id="mcui:G8O30_10995"/>
<evidence type="ECO:0000259" key="9">
    <source>
        <dbReference type="Pfam" id="PF05504"/>
    </source>
</evidence>
<dbReference type="Proteomes" id="UP000593626">
    <property type="component" value="Chromosome"/>
</dbReference>
<organism evidence="11 12">
    <name type="scientific">Mangrovibacillus cuniculi</name>
    <dbReference type="NCBI Taxonomy" id="2593652"/>
    <lineage>
        <taxon>Bacteria</taxon>
        <taxon>Bacillati</taxon>
        <taxon>Bacillota</taxon>
        <taxon>Bacilli</taxon>
        <taxon>Bacillales</taxon>
        <taxon>Bacillaceae</taxon>
        <taxon>Mangrovibacillus</taxon>
    </lineage>
</organism>
<evidence type="ECO:0000313" key="11">
    <source>
        <dbReference type="EMBL" id="QPC47437.1"/>
    </source>
</evidence>
<reference evidence="11 12" key="1">
    <citation type="submission" date="2019-07" db="EMBL/GenBank/DDBJ databases">
        <title>Genome sequence of 2 isolates from Red Sea Mangroves.</title>
        <authorList>
            <person name="Sefrji F."/>
            <person name="Michoud G."/>
            <person name="Merlino G."/>
            <person name="Daffonchio D."/>
        </authorList>
    </citation>
    <scope>NUCLEOTIDE SEQUENCE [LARGE SCALE GENOMIC DNA]</scope>
    <source>
        <strain evidence="11 12">R1DC41</strain>
    </source>
</reference>
<comment type="subcellular location">
    <subcellularLocation>
        <location evidence="1">Membrane</location>
        <topology evidence="1">Lipid-anchor</topology>
    </subcellularLocation>
</comment>
<dbReference type="AlphaFoldDB" id="A0A7S8HG59"/>
<dbReference type="Pfam" id="PF25198">
    <property type="entry name" value="Spore_GerAC_N"/>
    <property type="match status" value="1"/>
</dbReference>
<accession>A0A7S8HG59</accession>
<keyword evidence="12" id="KW-1185">Reference proteome</keyword>
<evidence type="ECO:0000256" key="7">
    <source>
        <dbReference type="ARBA" id="ARBA00023288"/>
    </source>
</evidence>
<evidence type="ECO:0000256" key="4">
    <source>
        <dbReference type="ARBA" id="ARBA00022729"/>
    </source>
</evidence>
<name>A0A7S8HG59_9BACI</name>
<keyword evidence="8" id="KW-0812">Transmembrane</keyword>
<evidence type="ECO:0000256" key="2">
    <source>
        <dbReference type="ARBA" id="ARBA00007886"/>
    </source>
</evidence>
<comment type="similarity">
    <text evidence="2">Belongs to the GerABKC lipoprotein family.</text>
</comment>
<dbReference type="InterPro" id="IPR046953">
    <property type="entry name" value="Spore_GerAC-like_C"/>
</dbReference>
<keyword evidence="5 8" id="KW-0472">Membrane</keyword>
<keyword evidence="7" id="KW-0449">Lipoprotein</keyword>
<gene>
    <name evidence="11" type="ORF">G8O30_10995</name>
</gene>
<dbReference type="GO" id="GO:0009847">
    <property type="term" value="P:spore germination"/>
    <property type="evidence" value="ECO:0007669"/>
    <property type="project" value="InterPro"/>
</dbReference>
<dbReference type="RefSeq" id="WP_239672108.1">
    <property type="nucleotide sequence ID" value="NZ_CP049742.1"/>
</dbReference>
<dbReference type="GO" id="GO:0016020">
    <property type="term" value="C:membrane"/>
    <property type="evidence" value="ECO:0007669"/>
    <property type="project" value="UniProtKB-SubCell"/>
</dbReference>
<feature type="transmembrane region" description="Helical" evidence="8">
    <location>
        <begin position="6"/>
        <end position="24"/>
    </location>
</feature>
<feature type="domain" description="Spore germination GerAC-like C-terminal" evidence="9">
    <location>
        <begin position="226"/>
        <end position="385"/>
    </location>
</feature>
<dbReference type="Gene3D" id="3.30.300.210">
    <property type="entry name" value="Nutrient germinant receptor protein C, domain 3"/>
    <property type="match status" value="1"/>
</dbReference>
<evidence type="ECO:0000256" key="8">
    <source>
        <dbReference type="SAM" id="Phobius"/>
    </source>
</evidence>
<dbReference type="EMBL" id="CP049742">
    <property type="protein sequence ID" value="QPC47437.1"/>
    <property type="molecule type" value="Genomic_DNA"/>
</dbReference>
<keyword evidence="6" id="KW-0564">Palmitate</keyword>